<evidence type="ECO:0000313" key="1">
    <source>
        <dbReference type="EMBL" id="KAK5896469.1"/>
    </source>
</evidence>
<sequence>MREVESTGFKLKHFLRDKETMSDFLLRNASMSEENVLLIRDADVNLEKVLLKGYGEVICSAPIGWLDAAEKLFLDNLDFLKPVQMSVRTDPEAIRLVARATNKLLDSLGALAVELAAMKSWLDLRTELLFLQVNASSSPSALYQAVSRIVCGHPEGGGLQIKSLNWYEDSNYKALFGSHNSSEDQEGAHYDNSSTPYCNSLVQSLDSNPMSRMIWTALKPLLMGKILYTPDTPATQRVIHEVNRTFQELGVFRDLGGMWDEMRPKVWRFMEDGEQMDVIRTLLKNNATARLFHAQLSGTDWTVSDVSDFLSKQASDLRPPGEVTWRNVFNETDEAIRSISRFMECVNLDKLEPVSTEEQLVDRSMVLLEDRRFWAGIVFPDLEPNATELPDSISYKIRMDIDNVERTNKIKDA</sequence>
<evidence type="ECO:0000313" key="2">
    <source>
        <dbReference type="Proteomes" id="UP001335648"/>
    </source>
</evidence>
<dbReference type="EMBL" id="JAULUE010002053">
    <property type="protein sequence ID" value="KAK5896469.1"/>
    <property type="molecule type" value="Genomic_DNA"/>
</dbReference>
<reference evidence="1 2" key="1">
    <citation type="journal article" date="2023" name="Mol. Biol. Evol.">
        <title>Genomics of Secondarily Temperate Adaptation in the Only Non-Antarctic Icefish.</title>
        <authorList>
            <person name="Rivera-Colon A.G."/>
            <person name="Rayamajhi N."/>
            <person name="Minhas B.F."/>
            <person name="Madrigal G."/>
            <person name="Bilyk K.T."/>
            <person name="Yoon V."/>
            <person name="Hune M."/>
            <person name="Gregory S."/>
            <person name="Cheng C.H.C."/>
            <person name="Catchen J.M."/>
        </authorList>
    </citation>
    <scope>NUCLEOTIDE SEQUENCE [LARGE SCALE GENOMIC DNA]</scope>
    <source>
        <strain evidence="1">JC2023a</strain>
    </source>
</reference>
<accession>A0AAN8H216</accession>
<organism evidence="1 2">
    <name type="scientific">Champsocephalus esox</name>
    <name type="common">pike icefish</name>
    <dbReference type="NCBI Taxonomy" id="159716"/>
    <lineage>
        <taxon>Eukaryota</taxon>
        <taxon>Metazoa</taxon>
        <taxon>Chordata</taxon>
        <taxon>Craniata</taxon>
        <taxon>Vertebrata</taxon>
        <taxon>Euteleostomi</taxon>
        <taxon>Actinopterygii</taxon>
        <taxon>Neopterygii</taxon>
        <taxon>Teleostei</taxon>
        <taxon>Neoteleostei</taxon>
        <taxon>Acanthomorphata</taxon>
        <taxon>Eupercaria</taxon>
        <taxon>Perciformes</taxon>
        <taxon>Notothenioidei</taxon>
        <taxon>Channichthyidae</taxon>
        <taxon>Champsocephalus</taxon>
    </lineage>
</organism>
<gene>
    <name evidence="1" type="ORF">CesoFtcFv8_009624</name>
</gene>
<protein>
    <submittedName>
        <fullName evidence="1">Uncharacterized protein</fullName>
    </submittedName>
</protein>
<keyword evidence="2" id="KW-1185">Reference proteome</keyword>
<name>A0AAN8H216_9TELE</name>
<dbReference type="AlphaFoldDB" id="A0AAN8H216"/>
<dbReference type="Proteomes" id="UP001335648">
    <property type="component" value="Unassembled WGS sequence"/>
</dbReference>
<comment type="caution">
    <text evidence="1">The sequence shown here is derived from an EMBL/GenBank/DDBJ whole genome shotgun (WGS) entry which is preliminary data.</text>
</comment>
<proteinExistence type="predicted"/>